<dbReference type="InterPro" id="IPR001375">
    <property type="entry name" value="Peptidase_S9_cat"/>
</dbReference>
<evidence type="ECO:0000256" key="3">
    <source>
        <dbReference type="ARBA" id="ARBA00022438"/>
    </source>
</evidence>
<dbReference type="PANTHER" id="PTHR11731:SF200">
    <property type="entry name" value="DIPEPTIDYL PEPTIDASE 10, ISOFORM B"/>
    <property type="match status" value="1"/>
</dbReference>
<evidence type="ECO:0000313" key="18">
    <source>
        <dbReference type="Proteomes" id="UP000719766"/>
    </source>
</evidence>
<dbReference type="InterPro" id="IPR029058">
    <property type="entry name" value="AB_hydrolase_fold"/>
</dbReference>
<evidence type="ECO:0000259" key="16">
    <source>
        <dbReference type="Pfam" id="PF00930"/>
    </source>
</evidence>
<dbReference type="PANTHER" id="PTHR11731">
    <property type="entry name" value="PROTEASE FAMILY S9B,C DIPEPTIDYL-PEPTIDASE IV-RELATED"/>
    <property type="match status" value="1"/>
</dbReference>
<dbReference type="Pfam" id="PF00930">
    <property type="entry name" value="DPPIV_N"/>
    <property type="match status" value="1"/>
</dbReference>
<proteinExistence type="inferred from homology"/>
<evidence type="ECO:0000256" key="6">
    <source>
        <dbReference type="ARBA" id="ARBA00022692"/>
    </source>
</evidence>
<feature type="transmembrane region" description="Helical" evidence="14">
    <location>
        <begin position="99"/>
        <end position="123"/>
    </location>
</feature>
<evidence type="ECO:0000256" key="10">
    <source>
        <dbReference type="ARBA" id="ARBA00022989"/>
    </source>
</evidence>
<dbReference type="AlphaFoldDB" id="A0A9P7AE55"/>
<gene>
    <name evidence="17" type="ORF">HD556DRAFT_1408656</name>
</gene>
<evidence type="ECO:0000259" key="15">
    <source>
        <dbReference type="Pfam" id="PF00326"/>
    </source>
</evidence>
<evidence type="ECO:0000256" key="1">
    <source>
        <dbReference type="ARBA" id="ARBA00004576"/>
    </source>
</evidence>
<dbReference type="EMBL" id="JABBWE010000078">
    <property type="protein sequence ID" value="KAG1787480.1"/>
    <property type="molecule type" value="Genomic_DNA"/>
</dbReference>
<dbReference type="GO" id="GO:0005886">
    <property type="term" value="C:plasma membrane"/>
    <property type="evidence" value="ECO:0007669"/>
    <property type="project" value="TreeGrafter"/>
</dbReference>
<feature type="domain" description="Dipeptidylpeptidase IV N-terminal" evidence="16">
    <location>
        <begin position="207"/>
        <end position="603"/>
    </location>
</feature>
<feature type="region of interest" description="Disordered" evidence="13">
    <location>
        <begin position="1"/>
        <end position="21"/>
    </location>
</feature>
<dbReference type="InterPro" id="IPR002469">
    <property type="entry name" value="Peptidase_S9B_N"/>
</dbReference>
<keyword evidence="10 14" id="KW-1133">Transmembrane helix</keyword>
<keyword evidence="7" id="KW-0378">Hydrolase</keyword>
<evidence type="ECO:0000256" key="14">
    <source>
        <dbReference type="SAM" id="Phobius"/>
    </source>
</evidence>
<keyword evidence="6 14" id="KW-0812">Transmembrane</keyword>
<sequence length="896" mass="100035">MSYRHVNGGDEDFEDNSNDSPHGLLASRSRITAIHPDLAIRPSVYYEEGSFDAPSSDESEGLIEKQGRALSDDTNVFGDTEPGNGLLVGGNKRPASLKYLIISLASLVFLSASIGLFAATSLYNGQTYRLPGARKFSLDHIFNGTFSASGENVNWVPEAGDGVFSIFQNGQIQLVDLKNNRTTNLVSMMDIKDDEGNIIYWTDWKLSPDMTYILVKADHLKQWRYSSFGNYYVHNLNTKVTYPLVPPTHPPVTAYATWSPTGQSIAFVAANDIYVLPSPSASTSPIRVTSSGNTSLFNGVPDWIYEEEVLSKDYALWWSPDSSKIAFLRLDETEVDEFRFPIYNPTDDSYTVVPYTQDVVIKYPKPGYSNPLASVHVFDVAQYERSETSSDSTGEIYTSELSWEGRFPVVNSIIMDVTWVGQSTLIVKEVTRAADNGSVVYFDLTNMGIADIVYGTVVRRLGSDGEEGDEGWIQSAQNVFPLPDSLRSGDSSAYLDIVPNDGYNHIALFDPAESNTPRFLTSGPWEVTGGIKAVDTQRGLIYFQAARSSIQRHIYSIPISPLVSEYVEPISLTDESTPSSYSASFSPEAGFYLLNYKGPAVPWQRIVDVSNSDFDYFLTDNSALNATLTEFETAAVTYSTIDSDGFELNVKEMRPPHMDDSGRTKYPVLFLVYGGPESQKVDVEYKRDWHDYLVCTLQYVVVVVDGRGTGFKGRHLRNPVRNNLGFWETQDQINAARIWAGKDYVDPKRIGIWGWSYGGFMASKVAEANAGIHTLAMAVAPVTSWRLYDSIYTERYMGLPDNNPGGYINASVSHVEGFKSIDYLLAHGSGDDNVHYANTAHLLDMFTEAQVRNFRFRMFTDSDHSITRRGAFREIYEYMALFLVEKWGKGGRRRGW</sequence>
<dbReference type="InterPro" id="IPR002471">
    <property type="entry name" value="Pept_S9_AS"/>
</dbReference>
<organism evidence="17 18">
    <name type="scientific">Suillus plorans</name>
    <dbReference type="NCBI Taxonomy" id="116603"/>
    <lineage>
        <taxon>Eukaryota</taxon>
        <taxon>Fungi</taxon>
        <taxon>Dikarya</taxon>
        <taxon>Basidiomycota</taxon>
        <taxon>Agaricomycotina</taxon>
        <taxon>Agaricomycetes</taxon>
        <taxon>Agaricomycetidae</taxon>
        <taxon>Boletales</taxon>
        <taxon>Suillineae</taxon>
        <taxon>Suillaceae</taxon>
        <taxon>Suillus</taxon>
    </lineage>
</organism>
<dbReference type="RefSeq" id="XP_041154826.1">
    <property type="nucleotide sequence ID" value="XM_041304097.1"/>
</dbReference>
<evidence type="ECO:0000256" key="8">
    <source>
        <dbReference type="ARBA" id="ARBA00022825"/>
    </source>
</evidence>
<dbReference type="GO" id="GO:0004252">
    <property type="term" value="F:serine-type endopeptidase activity"/>
    <property type="evidence" value="ECO:0007669"/>
    <property type="project" value="InterPro"/>
</dbReference>
<dbReference type="GeneID" id="64597861"/>
<protein>
    <submittedName>
        <fullName evidence="17">Dipeptidyl aminopeptidase</fullName>
    </submittedName>
</protein>
<dbReference type="PROSITE" id="PS00708">
    <property type="entry name" value="PRO_ENDOPEP_SER"/>
    <property type="match status" value="1"/>
</dbReference>
<keyword evidence="9" id="KW-0735">Signal-anchor</keyword>
<evidence type="ECO:0000256" key="12">
    <source>
        <dbReference type="ARBA" id="ARBA00023180"/>
    </source>
</evidence>
<dbReference type="Gene3D" id="3.40.50.1820">
    <property type="entry name" value="alpha/beta hydrolase"/>
    <property type="match status" value="1"/>
</dbReference>
<dbReference type="GO" id="GO:0006508">
    <property type="term" value="P:proteolysis"/>
    <property type="evidence" value="ECO:0007669"/>
    <property type="project" value="UniProtKB-KW"/>
</dbReference>
<keyword evidence="4" id="KW-0926">Vacuole</keyword>
<dbReference type="GO" id="GO:0008239">
    <property type="term" value="F:dipeptidyl-peptidase activity"/>
    <property type="evidence" value="ECO:0007669"/>
    <property type="project" value="TreeGrafter"/>
</dbReference>
<feature type="domain" description="Peptidase S9 prolyl oligopeptidase catalytic" evidence="15">
    <location>
        <begin position="688"/>
        <end position="888"/>
    </location>
</feature>
<keyword evidence="5" id="KW-0645">Protease</keyword>
<comment type="subcellular location">
    <subcellularLocation>
        <location evidence="1">Vacuole membrane</location>
        <topology evidence="1">Single-pass type II membrane protein</topology>
    </subcellularLocation>
</comment>
<dbReference type="GO" id="GO:0004177">
    <property type="term" value="F:aminopeptidase activity"/>
    <property type="evidence" value="ECO:0007669"/>
    <property type="project" value="UniProtKB-KW"/>
</dbReference>
<keyword evidence="12" id="KW-0325">Glycoprotein</keyword>
<keyword evidence="3 17" id="KW-0031">Aminopeptidase</keyword>
<comment type="similarity">
    <text evidence="2">Belongs to the peptidase S9B family.</text>
</comment>
<dbReference type="SUPFAM" id="SSF82171">
    <property type="entry name" value="DPP6 N-terminal domain-like"/>
    <property type="match status" value="1"/>
</dbReference>
<evidence type="ECO:0000313" key="17">
    <source>
        <dbReference type="EMBL" id="KAG1787480.1"/>
    </source>
</evidence>
<dbReference type="Proteomes" id="UP000719766">
    <property type="component" value="Unassembled WGS sequence"/>
</dbReference>
<dbReference type="Gene3D" id="2.140.10.30">
    <property type="entry name" value="Dipeptidylpeptidase IV, N-terminal domain"/>
    <property type="match status" value="1"/>
</dbReference>
<dbReference type="InterPro" id="IPR050278">
    <property type="entry name" value="Serine_Prot_S9B/DPPIV"/>
</dbReference>
<accession>A0A9P7AE55</accession>
<keyword evidence="8" id="KW-0720">Serine protease</keyword>
<evidence type="ECO:0000256" key="11">
    <source>
        <dbReference type="ARBA" id="ARBA00023136"/>
    </source>
</evidence>
<keyword evidence="11 14" id="KW-0472">Membrane</keyword>
<evidence type="ECO:0000256" key="9">
    <source>
        <dbReference type="ARBA" id="ARBA00022968"/>
    </source>
</evidence>
<evidence type="ECO:0000256" key="5">
    <source>
        <dbReference type="ARBA" id="ARBA00022670"/>
    </source>
</evidence>
<dbReference type="FunFam" id="3.40.50.1820:FF:000003">
    <property type="entry name" value="Dipeptidyl peptidase 4"/>
    <property type="match status" value="1"/>
</dbReference>
<dbReference type="Pfam" id="PF00326">
    <property type="entry name" value="Peptidase_S9"/>
    <property type="match status" value="1"/>
</dbReference>
<name>A0A9P7AE55_9AGAM</name>
<evidence type="ECO:0000256" key="7">
    <source>
        <dbReference type="ARBA" id="ARBA00022801"/>
    </source>
</evidence>
<dbReference type="SUPFAM" id="SSF53474">
    <property type="entry name" value="alpha/beta-Hydrolases"/>
    <property type="match status" value="1"/>
</dbReference>
<dbReference type="GO" id="GO:0005774">
    <property type="term" value="C:vacuolar membrane"/>
    <property type="evidence" value="ECO:0007669"/>
    <property type="project" value="UniProtKB-SubCell"/>
</dbReference>
<evidence type="ECO:0000256" key="2">
    <source>
        <dbReference type="ARBA" id="ARBA00006150"/>
    </source>
</evidence>
<comment type="caution">
    <text evidence="17">The sequence shown here is derived from an EMBL/GenBank/DDBJ whole genome shotgun (WGS) entry which is preliminary data.</text>
</comment>
<reference evidence="17" key="1">
    <citation type="journal article" date="2020" name="New Phytol.">
        <title>Comparative genomics reveals dynamic genome evolution in host specialist ectomycorrhizal fungi.</title>
        <authorList>
            <person name="Lofgren L.A."/>
            <person name="Nguyen N.H."/>
            <person name="Vilgalys R."/>
            <person name="Ruytinx J."/>
            <person name="Liao H.L."/>
            <person name="Branco S."/>
            <person name="Kuo A."/>
            <person name="LaButti K."/>
            <person name="Lipzen A."/>
            <person name="Andreopoulos W."/>
            <person name="Pangilinan J."/>
            <person name="Riley R."/>
            <person name="Hundley H."/>
            <person name="Na H."/>
            <person name="Barry K."/>
            <person name="Grigoriev I.V."/>
            <person name="Stajich J.E."/>
            <person name="Kennedy P.G."/>
        </authorList>
    </citation>
    <scope>NUCLEOTIDE SEQUENCE</scope>
    <source>
        <strain evidence="17">S12</strain>
    </source>
</reference>
<evidence type="ECO:0000256" key="13">
    <source>
        <dbReference type="SAM" id="MobiDB-lite"/>
    </source>
</evidence>
<evidence type="ECO:0000256" key="4">
    <source>
        <dbReference type="ARBA" id="ARBA00022554"/>
    </source>
</evidence>
<dbReference type="OrthoDB" id="16520at2759"/>
<keyword evidence="18" id="KW-1185">Reference proteome</keyword>